<organism evidence="4 5">
    <name type="scientific">Cohnella candidum</name>
    <dbReference type="NCBI Taxonomy" id="2674991"/>
    <lineage>
        <taxon>Bacteria</taxon>
        <taxon>Bacillati</taxon>
        <taxon>Bacillota</taxon>
        <taxon>Bacilli</taxon>
        <taxon>Bacillales</taxon>
        <taxon>Paenibacillaceae</taxon>
        <taxon>Cohnella</taxon>
    </lineage>
</organism>
<dbReference type="InterPro" id="IPR013783">
    <property type="entry name" value="Ig-like_fold"/>
</dbReference>
<dbReference type="Proteomes" id="UP000269097">
    <property type="component" value="Chromosome"/>
</dbReference>
<dbReference type="EMBL" id="CP033433">
    <property type="protein sequence ID" value="AYQ74835.1"/>
    <property type="molecule type" value="Genomic_DNA"/>
</dbReference>
<reference evidence="4 5" key="1">
    <citation type="submission" date="2018-10" db="EMBL/GenBank/DDBJ databases">
        <title>Genome Sequence of Cohnella sp.</title>
        <authorList>
            <person name="Srinivasan S."/>
            <person name="Kim M.K."/>
        </authorList>
    </citation>
    <scope>NUCLEOTIDE SEQUENCE [LARGE SCALE GENOMIC DNA]</scope>
    <source>
        <strain evidence="4 5">18JY8-7</strain>
    </source>
</reference>
<evidence type="ECO:0000256" key="3">
    <source>
        <dbReference type="SAM" id="SignalP"/>
    </source>
</evidence>
<dbReference type="InterPro" id="IPR025092">
    <property type="entry name" value="Glyco_hydro_66"/>
</dbReference>
<evidence type="ECO:0000256" key="1">
    <source>
        <dbReference type="ARBA" id="ARBA00010837"/>
    </source>
</evidence>
<dbReference type="InterPro" id="IPR017853">
    <property type="entry name" value="GH"/>
</dbReference>
<evidence type="ECO:0000313" key="5">
    <source>
        <dbReference type="Proteomes" id="UP000269097"/>
    </source>
</evidence>
<evidence type="ECO:0008006" key="6">
    <source>
        <dbReference type="Google" id="ProtNLM"/>
    </source>
</evidence>
<dbReference type="CDD" id="cd14745">
    <property type="entry name" value="GH66"/>
    <property type="match status" value="1"/>
</dbReference>
<dbReference type="PROSITE" id="PS51257">
    <property type="entry name" value="PROKAR_LIPOPROTEIN"/>
    <property type="match status" value="1"/>
</dbReference>
<evidence type="ECO:0000256" key="2">
    <source>
        <dbReference type="ARBA" id="ARBA00022729"/>
    </source>
</evidence>
<keyword evidence="5" id="KW-1185">Reference proteome</keyword>
<dbReference type="Gene3D" id="2.60.40.1180">
    <property type="entry name" value="Golgi alpha-mannosidase II"/>
    <property type="match status" value="1"/>
</dbReference>
<name>A0A3G3K2Q8_9BACL</name>
<dbReference type="Pfam" id="PF13199">
    <property type="entry name" value="Glyco_hydro_66"/>
    <property type="match status" value="1"/>
</dbReference>
<dbReference type="Gene3D" id="3.20.20.80">
    <property type="entry name" value="Glycosidases"/>
    <property type="match status" value="1"/>
</dbReference>
<dbReference type="SUPFAM" id="SSF51445">
    <property type="entry name" value="(Trans)glycosidases"/>
    <property type="match status" value="1"/>
</dbReference>
<keyword evidence="2 3" id="KW-0732">Signal</keyword>
<feature type="chain" id="PRO_5018141366" description="Cycloisomaltooligosaccharide glucanotransferase" evidence="3">
    <location>
        <begin position="24"/>
        <end position="593"/>
    </location>
</feature>
<comment type="similarity">
    <text evidence="1">Belongs to the glycosyl hydrolase 66 family.</text>
</comment>
<gene>
    <name evidence="4" type="ORF">EAV92_21145</name>
</gene>
<dbReference type="InterPro" id="IPR013780">
    <property type="entry name" value="Glyco_hydro_b"/>
</dbReference>
<evidence type="ECO:0000313" key="4">
    <source>
        <dbReference type="EMBL" id="AYQ74835.1"/>
    </source>
</evidence>
<sequence>MSVRIRISTAIAAVAVSALVLQACSFTKSHPDVVKIGESGGIAELTSDQARYEPGKPVRLQLRLKDASQGDALLVRYSHLSDNLKEETVKMDGATASWSWEPPKDDYQGYYVDVFLKHGGDYVDHAGIGVDISSDWGKFPRYGYLADFGEMTEDAQKAVMDRLNRLHLNGLQFYDWQSKHHDPLPMEGGQPASDWTDIANRTISAQTVKSYIDEAHARGMKAMNYNLLFGANAGYEQDGAKQEWGLFKDPVHEEQDQHPLPSSWKSNIFLMNPANEDWQRYLLGQEKKAFETLGFDGYHVDQLGDRGGVFDYGGNLVDLPAAYRSFLEAAKKDLHVDYVMNAVNQFGQQEIAKSPVKFLYTEVWMNEMQDLKDVIDQNGMLSQHRKNTVVAAYMNYDLADGPGQFNAPGVLLADAAIFAAGGSHLEAGEGLLAKEYFPNRNLAVPDALWRQLQHYYDFLTAYENLLRDGATEAAQPLKAVEGPPLSDNPETGKLWAFAKDKGDTSIVHLINLTNADSTQWKDAKGTQPEPAMLQGLKYRLQPKEGKKVKRIWLATPDLYGGSPIPLSFKKDGEAMDIEVPNLKYWDMIVIEYE</sequence>
<proteinExistence type="inferred from homology"/>
<accession>A0A3G3K2Q8</accession>
<dbReference type="AlphaFoldDB" id="A0A3G3K2Q8"/>
<protein>
    <recommendedName>
        <fullName evidence="6">Cycloisomaltooligosaccharide glucanotransferase</fullName>
    </recommendedName>
</protein>
<dbReference type="Gene3D" id="2.60.40.10">
    <property type="entry name" value="Immunoglobulins"/>
    <property type="match status" value="1"/>
</dbReference>
<feature type="signal peptide" evidence="3">
    <location>
        <begin position="1"/>
        <end position="23"/>
    </location>
</feature>
<dbReference type="KEGG" id="coh:EAV92_21145"/>